<sequence length="429" mass="49272">MDNGTEKSGSYGQFASQLLGALAGDRGLQSIVEIGFKMLQNPLIVTDKSWKALAMASEVDVPDDKDWNALRENGLLTPDAVAAGVRENLADRIDRSDAAFRYQTAGMAYPRIFKRLTVGEKTAATVSVLEYLKPFSEEDVPLLNLLCDAVSAELQKSRFRQYSRGMLYEDFIWNLLEGRLTDPRAIEERVRLLNLGLKKNIYIFVFDVREYDVRQFSVSYMRDTLEQMISGGRAIVYNNYIVITASFSRARDIFKTELLNLGVFLKKYNIRCGISRRCTQPSELRFYYEQALDAMRVGTHMDGDRYIYPYGEYAIYHISEACAGAGGVKKYGHPALEALMAHDREYQTHFTASLYAYLRSFKNITNAAGALHLHRNTMVYHLKRIEEIMDLSLDNYDAVQQIELTFRLLEYDKKIERYLKWDELPESDH</sequence>
<dbReference type="Pfam" id="PF13556">
    <property type="entry name" value="HTH_30"/>
    <property type="match status" value="1"/>
</dbReference>
<dbReference type="InterPro" id="IPR025736">
    <property type="entry name" value="PucR_C-HTH_dom"/>
</dbReference>
<dbReference type="InterPro" id="IPR042070">
    <property type="entry name" value="PucR_C-HTH_sf"/>
</dbReference>
<dbReference type="EMBL" id="FQXV01000012">
    <property type="protein sequence ID" value="SHI18154.1"/>
    <property type="molecule type" value="Genomic_DNA"/>
</dbReference>
<dbReference type="InterPro" id="IPR041522">
    <property type="entry name" value="CdaR_GGDEF"/>
</dbReference>
<keyword evidence="5" id="KW-1185">Reference proteome</keyword>
<feature type="domain" description="CdaR GGDEF-like" evidence="3">
    <location>
        <begin position="178"/>
        <end position="297"/>
    </location>
</feature>
<dbReference type="RefSeq" id="WP_073080867.1">
    <property type="nucleotide sequence ID" value="NZ_FQXV01000012.1"/>
</dbReference>
<dbReference type="InterPro" id="IPR051448">
    <property type="entry name" value="CdaR-like_regulators"/>
</dbReference>
<dbReference type="Gene3D" id="1.10.10.2840">
    <property type="entry name" value="PucR C-terminal helix-turn-helix domain"/>
    <property type="match status" value="1"/>
</dbReference>
<organism evidence="4 5">
    <name type="scientific">Sporobacter termitidis DSM 10068</name>
    <dbReference type="NCBI Taxonomy" id="1123282"/>
    <lineage>
        <taxon>Bacteria</taxon>
        <taxon>Bacillati</taxon>
        <taxon>Bacillota</taxon>
        <taxon>Clostridia</taxon>
        <taxon>Eubacteriales</taxon>
        <taxon>Oscillospiraceae</taxon>
        <taxon>Sporobacter</taxon>
    </lineage>
</organism>
<comment type="similarity">
    <text evidence="1">Belongs to the CdaR family.</text>
</comment>
<name>A0A1M5Z1Z5_9FIRM</name>
<dbReference type="PANTHER" id="PTHR33744">
    <property type="entry name" value="CARBOHYDRATE DIACID REGULATOR"/>
    <property type="match status" value="1"/>
</dbReference>
<dbReference type="OrthoDB" id="1856387at2"/>
<evidence type="ECO:0000259" key="2">
    <source>
        <dbReference type="Pfam" id="PF13556"/>
    </source>
</evidence>
<protein>
    <submittedName>
        <fullName evidence="4">PucR C-terminal helix-turn-helix domain-containing protein</fullName>
    </submittedName>
</protein>
<dbReference type="PANTHER" id="PTHR33744:SF1">
    <property type="entry name" value="DNA-BINDING TRANSCRIPTIONAL ACTIVATOR ADER"/>
    <property type="match status" value="1"/>
</dbReference>
<reference evidence="4 5" key="1">
    <citation type="submission" date="2016-11" db="EMBL/GenBank/DDBJ databases">
        <authorList>
            <person name="Jaros S."/>
            <person name="Januszkiewicz K."/>
            <person name="Wedrychowicz H."/>
        </authorList>
    </citation>
    <scope>NUCLEOTIDE SEQUENCE [LARGE SCALE GENOMIC DNA]</scope>
    <source>
        <strain evidence="4 5">DSM 10068</strain>
    </source>
</reference>
<proteinExistence type="inferred from homology"/>
<dbReference type="AlphaFoldDB" id="A0A1M5Z1Z5"/>
<evidence type="ECO:0000256" key="1">
    <source>
        <dbReference type="ARBA" id="ARBA00006754"/>
    </source>
</evidence>
<feature type="domain" description="PucR C-terminal helix-turn-helix" evidence="2">
    <location>
        <begin position="352"/>
        <end position="407"/>
    </location>
</feature>
<dbReference type="STRING" id="1123282.SAMN02745823_03107"/>
<gene>
    <name evidence="4" type="ORF">SAMN02745823_03107</name>
</gene>
<evidence type="ECO:0000313" key="4">
    <source>
        <dbReference type="EMBL" id="SHI18154.1"/>
    </source>
</evidence>
<evidence type="ECO:0000259" key="3">
    <source>
        <dbReference type="Pfam" id="PF17853"/>
    </source>
</evidence>
<dbReference type="Pfam" id="PF17853">
    <property type="entry name" value="GGDEF_2"/>
    <property type="match status" value="1"/>
</dbReference>
<evidence type="ECO:0000313" key="5">
    <source>
        <dbReference type="Proteomes" id="UP000183995"/>
    </source>
</evidence>
<accession>A0A1M5Z1Z5</accession>
<dbReference type="Proteomes" id="UP000183995">
    <property type="component" value="Unassembled WGS sequence"/>
</dbReference>